<evidence type="ECO:0000256" key="10">
    <source>
        <dbReference type="ARBA" id="ARBA00023121"/>
    </source>
</evidence>
<sequence length="694" mass="76663">MFHLFSFLCNLSVKWLNKHLSKLWPFVDQAATAVVKESVEPLLDDYRPPGIKSLKFSKFSLGTVSPKIEGIRIQNIQPGQIIMDIDFRWGGDPSIILAVDAVVASLPIQLKDLQVFTIVRVVFQLSEEIPCISAVVVALLAEPEPKIQYTLKAIGGSLTAVPGLSDMIDDTVNSIVSDMLKWPHRLVVPLGVNVDTSELALKPQGRLTVTVVKATSLKNKELIGKSDPYVILYVRPMFKVKTKVIDDNLNPEWNETFPLIIEDKETQSVIFEVYDEDKLQQDKKLGVAKLAVNSLEPEAPSEITLKLLQSLDSLKIKDSKDRGILHLKVVYHPFTKEEQLEALESEKRAIEERKRLKEAGDHRGSEGKVGKVTNWASSWREALFHLLGDIPSIYRTSISSISIDGTSATSLIIDRNNGELLAGPFLYNESFADALPAVESIAPANHTVCSGSSTLCKLVSWWNSSSEGLSSRDSAILMHQSDWLLWLLHGEYGVSDYNNTLKVGYDPEIDAYPSWLMSQPYAYMLPSVRAPGAPIGSIKEGVRAQFGFSKNCVVCTGTTDSIAAFLAARTTKPGKAVTSLGSTLAIKLVSNGRVDDARFGVYSHRLDDMWLVGGASNTGGAILRQLFTDDQLVALSKEIDPSVPSPLDYYPLPKTGERFPVSDPNMLPRYIVRSSYTTSYLNLVALIFRTYISD</sequence>
<evidence type="ECO:0000259" key="12">
    <source>
        <dbReference type="PROSITE" id="PS50004"/>
    </source>
</evidence>
<dbReference type="Pfam" id="PF17047">
    <property type="entry name" value="SMP_LBD"/>
    <property type="match status" value="1"/>
</dbReference>
<dbReference type="SUPFAM" id="SSF49562">
    <property type="entry name" value="C2 domain (Calcium/lipid-binding domain, CaLB)"/>
    <property type="match status" value="1"/>
</dbReference>
<keyword evidence="15" id="KW-1185">Reference proteome</keyword>
<dbReference type="InterPro" id="IPR000008">
    <property type="entry name" value="C2_dom"/>
</dbReference>
<feature type="domain" description="C2" evidence="12">
    <location>
        <begin position="188"/>
        <end position="305"/>
    </location>
</feature>
<evidence type="ECO:0000256" key="9">
    <source>
        <dbReference type="ARBA" id="ARBA00023055"/>
    </source>
</evidence>
<evidence type="ECO:0000256" key="11">
    <source>
        <dbReference type="ARBA" id="ARBA00023136"/>
    </source>
</evidence>
<keyword evidence="6" id="KW-0677">Repeat</keyword>
<evidence type="ECO:0000313" key="14">
    <source>
        <dbReference type="EMBL" id="KAF0888723.1"/>
    </source>
</evidence>
<dbReference type="OrthoDB" id="67700at2759"/>
<feature type="domain" description="SMP-LTD" evidence="13">
    <location>
        <begin position="9"/>
        <end position="191"/>
    </location>
</feature>
<evidence type="ECO:0000256" key="2">
    <source>
        <dbReference type="ARBA" id="ARBA00006996"/>
    </source>
</evidence>
<dbReference type="GO" id="GO:0006869">
    <property type="term" value="P:lipid transport"/>
    <property type="evidence" value="ECO:0007669"/>
    <property type="project" value="UniProtKB-KW"/>
</dbReference>
<evidence type="ECO:0000256" key="4">
    <source>
        <dbReference type="ARBA" id="ARBA00022692"/>
    </source>
</evidence>
<keyword evidence="4" id="KW-0812">Transmembrane</keyword>
<keyword evidence="7" id="KW-0106">Calcium</keyword>
<proteinExistence type="inferred from homology"/>
<keyword evidence="9" id="KW-0445">Lipid transport</keyword>
<gene>
    <name evidence="14" type="ORF">E2562_016763</name>
</gene>
<protein>
    <recommendedName>
        <fullName evidence="16">C2 domain-containing protein</fullName>
    </recommendedName>
</protein>
<comment type="caution">
    <text evidence="14">The sequence shown here is derived from an EMBL/GenBank/DDBJ whole genome shotgun (WGS) entry which is preliminary data.</text>
</comment>
<organism evidence="14 15">
    <name type="scientific">Oryza meyeriana var. granulata</name>
    <dbReference type="NCBI Taxonomy" id="110450"/>
    <lineage>
        <taxon>Eukaryota</taxon>
        <taxon>Viridiplantae</taxon>
        <taxon>Streptophyta</taxon>
        <taxon>Embryophyta</taxon>
        <taxon>Tracheophyta</taxon>
        <taxon>Spermatophyta</taxon>
        <taxon>Magnoliopsida</taxon>
        <taxon>Liliopsida</taxon>
        <taxon>Poales</taxon>
        <taxon>Poaceae</taxon>
        <taxon>BOP clade</taxon>
        <taxon>Oryzoideae</taxon>
        <taxon>Oryzeae</taxon>
        <taxon>Oryzinae</taxon>
        <taxon>Oryza</taxon>
        <taxon>Oryza meyeriana</taxon>
    </lineage>
</organism>
<keyword evidence="10" id="KW-0446">Lipid-binding</keyword>
<dbReference type="GO" id="GO:0046872">
    <property type="term" value="F:metal ion binding"/>
    <property type="evidence" value="ECO:0007669"/>
    <property type="project" value="UniProtKB-KW"/>
</dbReference>
<dbReference type="CDD" id="cd07783">
    <property type="entry name" value="ASKHA_NBD_FGGY_SePSK_AtXK1-like"/>
    <property type="match status" value="1"/>
</dbReference>
<dbReference type="AlphaFoldDB" id="A0A6G1BMV4"/>
<dbReference type="EMBL" id="SPHZ02000012">
    <property type="protein sequence ID" value="KAF0888723.1"/>
    <property type="molecule type" value="Genomic_DNA"/>
</dbReference>
<dbReference type="GO" id="GO:0008289">
    <property type="term" value="F:lipid binding"/>
    <property type="evidence" value="ECO:0007669"/>
    <property type="project" value="UniProtKB-KW"/>
</dbReference>
<comment type="subcellular location">
    <subcellularLocation>
        <location evidence="1">Membrane</location>
        <topology evidence="1">Single-pass membrane protein</topology>
    </subcellularLocation>
</comment>
<dbReference type="PROSITE" id="PS50004">
    <property type="entry name" value="C2"/>
    <property type="match status" value="1"/>
</dbReference>
<evidence type="ECO:0008006" key="16">
    <source>
        <dbReference type="Google" id="ProtNLM"/>
    </source>
</evidence>
<dbReference type="CDD" id="cd00030">
    <property type="entry name" value="C2"/>
    <property type="match status" value="1"/>
</dbReference>
<evidence type="ECO:0000313" key="15">
    <source>
        <dbReference type="Proteomes" id="UP000479710"/>
    </source>
</evidence>
<dbReference type="Gene3D" id="2.60.40.150">
    <property type="entry name" value="C2 domain"/>
    <property type="match status" value="1"/>
</dbReference>
<dbReference type="InterPro" id="IPR043129">
    <property type="entry name" value="ATPase_NBD"/>
</dbReference>
<accession>A0A6G1BMV4</accession>
<dbReference type="GO" id="GO:0005783">
    <property type="term" value="C:endoplasmic reticulum"/>
    <property type="evidence" value="ECO:0007669"/>
    <property type="project" value="TreeGrafter"/>
</dbReference>
<dbReference type="Pfam" id="PF00168">
    <property type="entry name" value="C2"/>
    <property type="match status" value="1"/>
</dbReference>
<dbReference type="InterPro" id="IPR031468">
    <property type="entry name" value="SMP_LBD"/>
</dbReference>
<dbReference type="SMART" id="SM00239">
    <property type="entry name" value="C2"/>
    <property type="match status" value="1"/>
</dbReference>
<dbReference type="CDD" id="cd21677">
    <property type="entry name" value="SMP_SYT"/>
    <property type="match status" value="1"/>
</dbReference>
<evidence type="ECO:0000256" key="3">
    <source>
        <dbReference type="ARBA" id="ARBA00022448"/>
    </source>
</evidence>
<keyword evidence="8" id="KW-1133">Transmembrane helix</keyword>
<dbReference type="InterPro" id="IPR039010">
    <property type="entry name" value="Synaptotagmin_SMP"/>
</dbReference>
<evidence type="ECO:0000259" key="13">
    <source>
        <dbReference type="PROSITE" id="PS51847"/>
    </source>
</evidence>
<comment type="similarity">
    <text evidence="2">Belongs to the synaptotagmin family.</text>
</comment>
<name>A0A6G1BMV4_9ORYZ</name>
<dbReference type="PANTHER" id="PTHR10774">
    <property type="entry name" value="EXTENDED SYNAPTOTAGMIN-RELATED"/>
    <property type="match status" value="1"/>
</dbReference>
<keyword evidence="3" id="KW-0813">Transport</keyword>
<evidence type="ECO:0000256" key="5">
    <source>
        <dbReference type="ARBA" id="ARBA00022723"/>
    </source>
</evidence>
<dbReference type="FunFam" id="2.60.40.150:FF:000130">
    <property type="entry name" value="synaptotagmin-4 isoform X1"/>
    <property type="match status" value="1"/>
</dbReference>
<dbReference type="PROSITE" id="PS51847">
    <property type="entry name" value="SMP"/>
    <property type="match status" value="1"/>
</dbReference>
<dbReference type="InterPro" id="IPR035892">
    <property type="entry name" value="C2_domain_sf"/>
</dbReference>
<dbReference type="Proteomes" id="UP000479710">
    <property type="component" value="Unassembled WGS sequence"/>
</dbReference>
<keyword evidence="11" id="KW-0472">Membrane</keyword>
<evidence type="ECO:0000256" key="7">
    <source>
        <dbReference type="ARBA" id="ARBA00022837"/>
    </source>
</evidence>
<evidence type="ECO:0000256" key="8">
    <source>
        <dbReference type="ARBA" id="ARBA00022989"/>
    </source>
</evidence>
<keyword evidence="5" id="KW-0479">Metal-binding</keyword>
<dbReference type="PANTHER" id="PTHR10774:SF190">
    <property type="entry name" value="C2 CALCIUM_LIPID-BINDING ENDONUCLEASE_EXONUCLEASE_PHOSPHATASE-RELATED"/>
    <property type="match status" value="1"/>
</dbReference>
<evidence type="ECO:0000256" key="1">
    <source>
        <dbReference type="ARBA" id="ARBA00004167"/>
    </source>
</evidence>
<dbReference type="GO" id="GO:0016020">
    <property type="term" value="C:membrane"/>
    <property type="evidence" value="ECO:0007669"/>
    <property type="project" value="UniProtKB-SubCell"/>
</dbReference>
<evidence type="ECO:0000256" key="6">
    <source>
        <dbReference type="ARBA" id="ARBA00022737"/>
    </source>
</evidence>
<reference evidence="14 15" key="1">
    <citation type="submission" date="2019-11" db="EMBL/GenBank/DDBJ databases">
        <title>Whole genome sequence of Oryza granulata.</title>
        <authorList>
            <person name="Li W."/>
        </authorList>
    </citation>
    <scope>NUCLEOTIDE SEQUENCE [LARGE SCALE GENOMIC DNA]</scope>
    <source>
        <strain evidence="15">cv. Menghai</strain>
        <tissue evidence="14">Leaf</tissue>
    </source>
</reference>
<dbReference type="InterPro" id="IPR045050">
    <property type="entry name" value="Synaptotagmin_plant"/>
</dbReference>
<dbReference type="SUPFAM" id="SSF53067">
    <property type="entry name" value="Actin-like ATPase domain"/>
    <property type="match status" value="1"/>
</dbReference>
<dbReference type="Gene3D" id="3.30.420.40">
    <property type="match status" value="2"/>
</dbReference>